<dbReference type="EMBL" id="CM039174">
    <property type="protein sequence ID" value="KAH9750718.1"/>
    <property type="molecule type" value="Genomic_DNA"/>
</dbReference>
<reference evidence="2" key="1">
    <citation type="journal article" date="2023" name="Hortic. Res.">
        <title>A chromosome-level phased genome enabling allele-level studies in sweet orange: a case study on citrus Huanglongbing tolerance.</title>
        <authorList>
            <person name="Wu B."/>
            <person name="Yu Q."/>
            <person name="Deng Z."/>
            <person name="Duan Y."/>
            <person name="Luo F."/>
            <person name="Gmitter F. Jr."/>
        </authorList>
    </citation>
    <scope>NUCLEOTIDE SEQUENCE [LARGE SCALE GENOMIC DNA]</scope>
    <source>
        <strain evidence="2">cv. Valencia</strain>
    </source>
</reference>
<organism evidence="1 2">
    <name type="scientific">Citrus sinensis</name>
    <name type="common">Sweet orange</name>
    <name type="synonym">Citrus aurantium var. sinensis</name>
    <dbReference type="NCBI Taxonomy" id="2711"/>
    <lineage>
        <taxon>Eukaryota</taxon>
        <taxon>Viridiplantae</taxon>
        <taxon>Streptophyta</taxon>
        <taxon>Embryophyta</taxon>
        <taxon>Tracheophyta</taxon>
        <taxon>Spermatophyta</taxon>
        <taxon>Magnoliopsida</taxon>
        <taxon>eudicotyledons</taxon>
        <taxon>Gunneridae</taxon>
        <taxon>Pentapetalae</taxon>
        <taxon>rosids</taxon>
        <taxon>malvids</taxon>
        <taxon>Sapindales</taxon>
        <taxon>Rutaceae</taxon>
        <taxon>Aurantioideae</taxon>
        <taxon>Citrus</taxon>
    </lineage>
</organism>
<accession>A0ACB8K8K4</accession>
<comment type="caution">
    <text evidence="1">The sequence shown here is derived from an EMBL/GenBank/DDBJ whole genome shotgun (WGS) entry which is preliminary data.</text>
</comment>
<dbReference type="Proteomes" id="UP000829398">
    <property type="component" value="Chromosome 5"/>
</dbReference>
<evidence type="ECO:0000313" key="1">
    <source>
        <dbReference type="EMBL" id="KAH9750718.1"/>
    </source>
</evidence>
<name>A0ACB8K8K4_CITSI</name>
<protein>
    <submittedName>
        <fullName evidence="1">ANK REP REGION domain-containing protein</fullName>
    </submittedName>
</protein>
<sequence>MQFEIKLNILASSIFVKGDLTLFWNIQEDDSMSLYGVQEIVYRKVKLSLILNSNMEEASSSSKQEANDQTNVCNCKNKSKIEGGQSSRDPQEHEKYRRHLELYRMIQMNDWQSVDGFVQSNTDILKEHNFLGRSLTIFHLIMGLLVDVETDDEATDLIDKLAQSTDVDISETLSCKDGGGNTVLSLCAIRGNLKASKILVKHKHELLIKQTNQNSLPVHLAALFGHKDTFEYLLEETPGRVENFYCGGDGGRLLSDLIKANLYDVALNLLKNHPEIVHDIDSQKMALDSLALKPYAFESGSRLGCLEGFIYKCPSQQSFTHTRIPVTKQLSQTNDNPNVAGDTENGIGTTNGHSKKSIPYGSTQQITTYGLVLDFFLYVTDAKWPCFKAIYAEKLTHMRTVEIVRFICENVIWTNRANRNKLKGALFTATRLGIPEFVNEFIMAYNYSALLLNSQNHGIFELAVLHRREKVFNLIHGVNSSYFSISLEDKSGNNILHLTGKSEPSRHVPGAALKMQRELQWFKLAKNLVHPQFREAENKLEQTPTEVFTKEHKELAKEGEKWMKETASSCSVVAALIVTVVFAASFTVPGGHDGRGIPNLLHEPSFMIFAISDMLALFSSITSVLMFLGILTSQYAEEEFLESLPRMLIIGLVTLFFSIASMMVAFGATVHISLHHKWNLVFIPIALVGLVPVTLFAFLQFPLLVDMCSSTYCRGIFIESSWRELNSRKIDAKGKYKKKSYQS</sequence>
<evidence type="ECO:0000313" key="2">
    <source>
        <dbReference type="Proteomes" id="UP000829398"/>
    </source>
</evidence>
<proteinExistence type="predicted"/>
<gene>
    <name evidence="1" type="ORF">KPL71_013981</name>
</gene>
<keyword evidence="2" id="KW-1185">Reference proteome</keyword>